<dbReference type="HAMAP" id="MF_00087">
    <property type="entry name" value="Glu_tRNA_reductase"/>
    <property type="match status" value="1"/>
</dbReference>
<dbReference type="InterPro" id="IPR036343">
    <property type="entry name" value="GluRdtase_N_sf"/>
</dbReference>
<organism evidence="13 14">
    <name type="scientific">Uliginosibacterium silvisoli</name>
    <dbReference type="NCBI Taxonomy" id="3114758"/>
    <lineage>
        <taxon>Bacteria</taxon>
        <taxon>Pseudomonadati</taxon>
        <taxon>Pseudomonadota</taxon>
        <taxon>Betaproteobacteria</taxon>
        <taxon>Rhodocyclales</taxon>
        <taxon>Zoogloeaceae</taxon>
        <taxon>Uliginosibacterium</taxon>
    </lineage>
</organism>
<comment type="miscellaneous">
    <text evidence="8">During catalysis, the active site Cys acts as a nucleophile attacking the alpha-carbonyl group of tRNA-bound glutamate with the formation of a thioester intermediate between enzyme and glutamate, and the concomitant release of tRNA(Glu). The thioester intermediate is finally reduced by direct hydride transfer from NADPH, to form the product GSA.</text>
</comment>
<dbReference type="RefSeq" id="WP_327597475.1">
    <property type="nucleotide sequence ID" value="NZ_JAYXHS010000001.1"/>
</dbReference>
<evidence type="ECO:0000256" key="1">
    <source>
        <dbReference type="ARBA" id="ARBA00005059"/>
    </source>
</evidence>
<dbReference type="SUPFAM" id="SSF51735">
    <property type="entry name" value="NAD(P)-binding Rossmann-fold domains"/>
    <property type="match status" value="1"/>
</dbReference>
<evidence type="ECO:0000256" key="7">
    <source>
        <dbReference type="ARBA" id="ARBA00047464"/>
    </source>
</evidence>
<keyword evidence="6 8" id="KW-0627">Porphyrin biosynthesis</keyword>
<dbReference type="InterPro" id="IPR000343">
    <property type="entry name" value="4pyrrol_synth_GluRdtase"/>
</dbReference>
<evidence type="ECO:0000313" key="13">
    <source>
        <dbReference type="EMBL" id="MEC5384499.1"/>
    </source>
</evidence>
<dbReference type="InterPro" id="IPR036291">
    <property type="entry name" value="NAD(P)-bd_dom_sf"/>
</dbReference>
<gene>
    <name evidence="8 13" type="primary">hemA</name>
    <name evidence="13" type="ORF">VVD49_02125</name>
</gene>
<dbReference type="Proteomes" id="UP001331561">
    <property type="component" value="Unassembled WGS sequence"/>
</dbReference>
<evidence type="ECO:0000313" key="14">
    <source>
        <dbReference type="Proteomes" id="UP001331561"/>
    </source>
</evidence>
<feature type="binding site" evidence="8">
    <location>
        <position position="116"/>
    </location>
    <ligand>
        <name>substrate</name>
    </ligand>
</feature>
<comment type="pathway">
    <text evidence="1 8 9">Porphyrin-containing compound metabolism; protoporphyrin-IX biosynthesis; 5-aminolevulinate from L-glutamyl-tRNA(Glu): step 1/2.</text>
</comment>
<evidence type="ECO:0000259" key="12">
    <source>
        <dbReference type="Pfam" id="PF05201"/>
    </source>
</evidence>
<keyword evidence="4 8" id="KW-0521">NADP</keyword>
<evidence type="ECO:0000259" key="10">
    <source>
        <dbReference type="Pfam" id="PF00745"/>
    </source>
</evidence>
<feature type="domain" description="Quinate/shikimate 5-dehydrogenase/glutamyl-tRNA reductase" evidence="11">
    <location>
        <begin position="168"/>
        <end position="302"/>
    </location>
</feature>
<dbReference type="InterPro" id="IPR015896">
    <property type="entry name" value="4pyrrol_synth_GluRdtase_dimer"/>
</dbReference>
<feature type="binding site" evidence="8">
    <location>
        <begin position="49"/>
        <end position="52"/>
    </location>
    <ligand>
        <name>substrate</name>
    </ligand>
</feature>
<feature type="domain" description="Glutamyl-tRNA reductase N-terminal" evidence="12">
    <location>
        <begin position="6"/>
        <end position="152"/>
    </location>
</feature>
<comment type="subunit">
    <text evidence="8">Homodimer.</text>
</comment>
<dbReference type="InterPro" id="IPR018214">
    <property type="entry name" value="GluRdtase_CS"/>
</dbReference>
<accession>A0ABU6JYL1</accession>
<evidence type="ECO:0000256" key="5">
    <source>
        <dbReference type="ARBA" id="ARBA00023002"/>
    </source>
</evidence>
<dbReference type="InterPro" id="IPR015895">
    <property type="entry name" value="4pyrrol_synth_GluRdtase_N"/>
</dbReference>
<feature type="active site" description="Nucleophile" evidence="8">
    <location>
        <position position="50"/>
    </location>
</feature>
<comment type="caution">
    <text evidence="13">The sequence shown here is derived from an EMBL/GenBank/DDBJ whole genome shotgun (WGS) entry which is preliminary data.</text>
</comment>
<dbReference type="PIRSF" id="PIRSF000445">
    <property type="entry name" value="4pyrrol_synth_GluRdtase"/>
    <property type="match status" value="1"/>
</dbReference>
<dbReference type="NCBIfam" id="TIGR01035">
    <property type="entry name" value="hemA"/>
    <property type="match status" value="1"/>
</dbReference>
<dbReference type="Pfam" id="PF00745">
    <property type="entry name" value="GlutR_dimer"/>
    <property type="match status" value="1"/>
</dbReference>
<name>A0ABU6JYL1_9RHOO</name>
<evidence type="ECO:0000256" key="9">
    <source>
        <dbReference type="RuleBase" id="RU000584"/>
    </source>
</evidence>
<protein>
    <recommendedName>
        <fullName evidence="3 8">Glutamyl-tRNA reductase</fullName>
        <shortName evidence="8">GluTR</shortName>
        <ecNumber evidence="3 8">1.2.1.70</ecNumber>
    </recommendedName>
</protein>
<feature type="binding site" evidence="8">
    <location>
        <begin position="110"/>
        <end position="112"/>
    </location>
    <ligand>
        <name>substrate</name>
    </ligand>
</feature>
<comment type="similarity">
    <text evidence="2 8 9">Belongs to the glutamyl-tRNA reductase family.</text>
</comment>
<proteinExistence type="inferred from homology"/>
<comment type="catalytic activity">
    <reaction evidence="7 8 9">
        <text>(S)-4-amino-5-oxopentanoate + tRNA(Glu) + NADP(+) = L-glutamyl-tRNA(Glu) + NADPH + H(+)</text>
        <dbReference type="Rhea" id="RHEA:12344"/>
        <dbReference type="Rhea" id="RHEA-COMP:9663"/>
        <dbReference type="Rhea" id="RHEA-COMP:9680"/>
        <dbReference type="ChEBI" id="CHEBI:15378"/>
        <dbReference type="ChEBI" id="CHEBI:57501"/>
        <dbReference type="ChEBI" id="CHEBI:57783"/>
        <dbReference type="ChEBI" id="CHEBI:58349"/>
        <dbReference type="ChEBI" id="CHEBI:78442"/>
        <dbReference type="ChEBI" id="CHEBI:78520"/>
        <dbReference type="EC" id="1.2.1.70"/>
    </reaction>
</comment>
<comment type="function">
    <text evidence="8">Catalyzes the NADPH-dependent reduction of glutamyl-tRNA(Glu) to glutamate 1-semialdehyde (GSA).</text>
</comment>
<evidence type="ECO:0000256" key="6">
    <source>
        <dbReference type="ARBA" id="ARBA00023244"/>
    </source>
</evidence>
<dbReference type="CDD" id="cd05213">
    <property type="entry name" value="NAD_bind_Glutamyl_tRNA_reduct"/>
    <property type="match status" value="1"/>
</dbReference>
<dbReference type="SUPFAM" id="SSF69075">
    <property type="entry name" value="Glutamyl tRNA-reductase dimerization domain"/>
    <property type="match status" value="1"/>
</dbReference>
<dbReference type="Gene3D" id="3.40.50.720">
    <property type="entry name" value="NAD(P)-binding Rossmann-like Domain"/>
    <property type="match status" value="1"/>
</dbReference>
<dbReference type="Gene3D" id="3.30.460.30">
    <property type="entry name" value="Glutamyl-tRNA reductase, N-terminal domain"/>
    <property type="match status" value="1"/>
</dbReference>
<evidence type="ECO:0000256" key="3">
    <source>
        <dbReference type="ARBA" id="ARBA00012970"/>
    </source>
</evidence>
<dbReference type="SUPFAM" id="SSF69742">
    <property type="entry name" value="Glutamyl tRNA-reductase catalytic, N-terminal domain"/>
    <property type="match status" value="1"/>
</dbReference>
<comment type="domain">
    <text evidence="8">Possesses an unusual extended V-shaped dimeric structure with each monomer consisting of three distinct domains arranged along a curved 'spinal' alpha-helix. The N-terminal catalytic domain specifically recognizes the glutamate moiety of the substrate. The second domain is the NADPH-binding domain, and the third C-terminal domain is responsible for dimerization.</text>
</comment>
<feature type="site" description="Important for activity" evidence="8">
    <location>
        <position position="95"/>
    </location>
</feature>
<keyword evidence="14" id="KW-1185">Reference proteome</keyword>
<dbReference type="PROSITE" id="PS00747">
    <property type="entry name" value="GLUTR"/>
    <property type="match status" value="1"/>
</dbReference>
<dbReference type="Pfam" id="PF01488">
    <property type="entry name" value="Shikimate_DH"/>
    <property type="match status" value="1"/>
</dbReference>
<dbReference type="InterPro" id="IPR006151">
    <property type="entry name" value="Shikm_DH/Glu-tRNA_Rdtase"/>
</dbReference>
<evidence type="ECO:0000256" key="2">
    <source>
        <dbReference type="ARBA" id="ARBA00005916"/>
    </source>
</evidence>
<sequence>MQLVALGLNHHTAPIAIRERLAFQPERLAAALGELVGLPAVQEAAIVSTCNRTELYCATQDPQQAADWLAAYHRLALPDISPYLYSLPDNEAVRHVFRVASGLDSMVIGEPQILGQLKEAARLAESAGSLGSTLHRLFQKSFSVAKEVRSTTAIGESVVSMAAAAVRLSERIFGDMRETRVLFVGAGEMIALAAAHFAGSAPQRISIANRTLARAEQLAERVRGEAISLASVGERLADFDVVVSCTGSPLPVIGYGMAERALKARRQRPMVMVDLAVPRDVEPEVAKLSNVFLYTVDDLVQIVSEGKALRQAAVQDAEAIIDLGVLNFVQWVDGREAVPTIRALRSHAELMRQEELARAMRAISRGEAPEQVLEQLSRGLTNKLLHGPSQFLNRADVDTAAHASETIRHVFGLDPVRSDNKEKE</sequence>
<dbReference type="Pfam" id="PF05201">
    <property type="entry name" value="GlutR_N"/>
    <property type="match status" value="1"/>
</dbReference>
<feature type="domain" description="Tetrapyrrole biosynthesis glutamyl-tRNA reductase dimerisation" evidence="10">
    <location>
        <begin position="317"/>
        <end position="413"/>
    </location>
</feature>
<dbReference type="GO" id="GO:0008883">
    <property type="term" value="F:glutamyl-tRNA reductase activity"/>
    <property type="evidence" value="ECO:0007669"/>
    <property type="project" value="UniProtKB-EC"/>
</dbReference>
<dbReference type="EMBL" id="JAYXHS010000001">
    <property type="protein sequence ID" value="MEC5384499.1"/>
    <property type="molecule type" value="Genomic_DNA"/>
</dbReference>
<dbReference type="EC" id="1.2.1.70" evidence="3 8"/>
<evidence type="ECO:0000256" key="8">
    <source>
        <dbReference type="HAMAP-Rule" id="MF_00087"/>
    </source>
</evidence>
<feature type="binding site" evidence="8">
    <location>
        <begin position="185"/>
        <end position="190"/>
    </location>
    <ligand>
        <name>NADP(+)</name>
        <dbReference type="ChEBI" id="CHEBI:58349"/>
    </ligand>
</feature>
<dbReference type="InterPro" id="IPR036453">
    <property type="entry name" value="GluRdtase_dimer_dom_sf"/>
</dbReference>
<dbReference type="PANTHER" id="PTHR43013:SF1">
    <property type="entry name" value="GLUTAMYL-TRNA REDUCTASE"/>
    <property type="match status" value="1"/>
</dbReference>
<reference evidence="13 14" key="1">
    <citation type="submission" date="2024-01" db="EMBL/GenBank/DDBJ databases">
        <title>Uliginosibacterium soil sp. nov.</title>
        <authorList>
            <person name="Lv Y."/>
        </authorList>
    </citation>
    <scope>NUCLEOTIDE SEQUENCE [LARGE SCALE GENOMIC DNA]</scope>
    <source>
        <strain evidence="13 14">H3</strain>
    </source>
</reference>
<evidence type="ECO:0000259" key="11">
    <source>
        <dbReference type="Pfam" id="PF01488"/>
    </source>
</evidence>
<keyword evidence="5 8" id="KW-0560">Oxidoreductase</keyword>
<dbReference type="PANTHER" id="PTHR43013">
    <property type="entry name" value="GLUTAMYL-TRNA REDUCTASE"/>
    <property type="match status" value="1"/>
</dbReference>
<evidence type="ECO:0000256" key="4">
    <source>
        <dbReference type="ARBA" id="ARBA00022857"/>
    </source>
</evidence>
<feature type="binding site" evidence="8">
    <location>
        <position position="105"/>
    </location>
    <ligand>
        <name>substrate</name>
    </ligand>
</feature>